<dbReference type="InterPro" id="IPR006026">
    <property type="entry name" value="Peptidase_Metallo"/>
</dbReference>
<feature type="binding site" evidence="1">
    <location>
        <position position="149"/>
    </location>
    <ligand>
        <name>Zn(2+)</name>
        <dbReference type="ChEBI" id="CHEBI:29105"/>
        <note>catalytic</note>
    </ligand>
</feature>
<comment type="caution">
    <text evidence="1">Lacks conserved residue(s) required for the propagation of feature annotation.</text>
</comment>
<dbReference type="Proteomes" id="UP000494163">
    <property type="component" value="Chromosome 2L"/>
</dbReference>
<keyword evidence="1 2" id="KW-0862">Zinc</keyword>
<dbReference type="SMART" id="SM00235">
    <property type="entry name" value="ZnMc"/>
    <property type="match status" value="1"/>
</dbReference>
<feature type="signal peptide" evidence="2">
    <location>
        <begin position="1"/>
        <end position="21"/>
    </location>
</feature>
<name>A0A0M4EGG9_DROBS</name>
<feature type="binding site" evidence="1">
    <location>
        <position position="153"/>
    </location>
    <ligand>
        <name>Zn(2+)</name>
        <dbReference type="ChEBI" id="CHEBI:29105"/>
        <note>catalytic</note>
    </ligand>
</feature>
<reference evidence="4 5" key="1">
    <citation type="submission" date="2015-08" db="EMBL/GenBank/DDBJ databases">
        <title>Ancestral chromatin configuration constrains chromatin evolution on differentiating sex chromosomes in Drosophila.</title>
        <authorList>
            <person name="Zhou Q."/>
            <person name="Bachtrog D."/>
        </authorList>
    </citation>
    <scope>NUCLEOTIDE SEQUENCE [LARGE SCALE GENOMIC DNA]</scope>
    <source>
        <tissue evidence="4">Whole larvae</tissue>
    </source>
</reference>
<gene>
    <name evidence="4" type="ORF">Dbus_chr2Lg1890</name>
</gene>
<dbReference type="PROSITE" id="PS51864">
    <property type="entry name" value="ASTACIN"/>
    <property type="match status" value="1"/>
</dbReference>
<dbReference type="AlphaFoldDB" id="A0A0M4EGG9"/>
<keyword evidence="5" id="KW-1185">Reference proteome</keyword>
<feature type="active site" evidence="1">
    <location>
        <position position="150"/>
    </location>
</feature>
<dbReference type="GO" id="GO:0004222">
    <property type="term" value="F:metalloendopeptidase activity"/>
    <property type="evidence" value="ECO:0007669"/>
    <property type="project" value="UniProtKB-UniRule"/>
</dbReference>
<dbReference type="OrthoDB" id="291007at2759"/>
<dbReference type="CDD" id="cd04280">
    <property type="entry name" value="ZnMc_astacin_like"/>
    <property type="match status" value="1"/>
</dbReference>
<evidence type="ECO:0000313" key="4">
    <source>
        <dbReference type="EMBL" id="ALC39805.1"/>
    </source>
</evidence>
<evidence type="ECO:0000313" key="5">
    <source>
        <dbReference type="Proteomes" id="UP000494163"/>
    </source>
</evidence>
<dbReference type="EC" id="3.4.24.-" evidence="2"/>
<keyword evidence="2" id="KW-0732">Signal</keyword>
<dbReference type="InterPro" id="IPR024079">
    <property type="entry name" value="MetalloPept_cat_dom_sf"/>
</dbReference>
<dbReference type="InterPro" id="IPR001506">
    <property type="entry name" value="Peptidase_M12A"/>
</dbReference>
<keyword evidence="1 2" id="KW-0479">Metal-binding</keyword>
<keyword evidence="1 2" id="KW-0482">Metalloprotease</keyword>
<dbReference type="SMR" id="A0A0M4EGG9"/>
<accession>A0A0M4EGG9</accession>
<dbReference type="PANTHER" id="PTHR10127:SF814">
    <property type="entry name" value="MEPRIN A SUBUNIT BETA"/>
    <property type="match status" value="1"/>
</dbReference>
<feature type="domain" description="Peptidase M12A" evidence="3">
    <location>
        <begin position="52"/>
        <end position="253"/>
    </location>
</feature>
<dbReference type="GO" id="GO:0006508">
    <property type="term" value="P:proteolysis"/>
    <property type="evidence" value="ECO:0007669"/>
    <property type="project" value="UniProtKB-KW"/>
</dbReference>
<organism evidence="4 5">
    <name type="scientific">Drosophila busckii</name>
    <name type="common">Fruit fly</name>
    <dbReference type="NCBI Taxonomy" id="30019"/>
    <lineage>
        <taxon>Eukaryota</taxon>
        <taxon>Metazoa</taxon>
        <taxon>Ecdysozoa</taxon>
        <taxon>Arthropoda</taxon>
        <taxon>Hexapoda</taxon>
        <taxon>Insecta</taxon>
        <taxon>Pterygota</taxon>
        <taxon>Neoptera</taxon>
        <taxon>Endopterygota</taxon>
        <taxon>Diptera</taxon>
        <taxon>Brachycera</taxon>
        <taxon>Muscomorpha</taxon>
        <taxon>Ephydroidea</taxon>
        <taxon>Drosophilidae</taxon>
        <taxon>Drosophila</taxon>
    </lineage>
</organism>
<dbReference type="Pfam" id="PF01400">
    <property type="entry name" value="Astacin"/>
    <property type="match status" value="1"/>
</dbReference>
<keyword evidence="1 2" id="KW-0645">Protease</keyword>
<dbReference type="EMBL" id="CP012523">
    <property type="protein sequence ID" value="ALC39805.1"/>
    <property type="molecule type" value="Genomic_DNA"/>
</dbReference>
<dbReference type="Gene3D" id="3.40.390.10">
    <property type="entry name" value="Collagenase (Catalytic Domain)"/>
    <property type="match status" value="1"/>
</dbReference>
<evidence type="ECO:0000259" key="3">
    <source>
        <dbReference type="PROSITE" id="PS51864"/>
    </source>
</evidence>
<dbReference type="SUPFAM" id="SSF55486">
    <property type="entry name" value="Metalloproteases ('zincins'), catalytic domain"/>
    <property type="match status" value="1"/>
</dbReference>
<feature type="binding site" evidence="1">
    <location>
        <position position="159"/>
    </location>
    <ligand>
        <name>Zn(2+)</name>
        <dbReference type="ChEBI" id="CHEBI:29105"/>
        <note>catalytic</note>
    </ligand>
</feature>
<evidence type="ECO:0000256" key="1">
    <source>
        <dbReference type="PROSITE-ProRule" id="PRU01211"/>
    </source>
</evidence>
<dbReference type="PRINTS" id="PR00480">
    <property type="entry name" value="ASTACIN"/>
</dbReference>
<proteinExistence type="predicted"/>
<comment type="cofactor">
    <cofactor evidence="1 2">
        <name>Zn(2+)</name>
        <dbReference type="ChEBI" id="CHEBI:29105"/>
    </cofactor>
    <text evidence="1 2">Binds 1 zinc ion per subunit.</text>
</comment>
<dbReference type="PANTHER" id="PTHR10127">
    <property type="entry name" value="DISCOIDIN, CUB, EGF, LAMININ , AND ZINC METALLOPROTEASE DOMAIN CONTAINING"/>
    <property type="match status" value="1"/>
</dbReference>
<sequence length="269" mass="30916">MLRPAISCLILLLLKMHVTLAKDEVDSDEELDAEQIGGYFQGDMLMTSWQRSGLRNGSYRWPNATVYYKINSSLDEAHTDFIMRAMYLIENSSCIKFEEATDKQPYFINITNDKHGCFAHVGYLGKVQEFNIEYAPLGKRCFRLGTIVHEMLHSLGFYHQHASAGRDAYIRIIDRNIKKHLMDNFKKQSNKTVHDFGKGYDFNSIMHYRMDAFNKFKHGLTMIPLQPGAKNMGQRIAMSDTDISKLNAMYNCTVQQTESTTNLPVSDKI</sequence>
<dbReference type="InterPro" id="IPR034035">
    <property type="entry name" value="Astacin-like_dom"/>
</dbReference>
<dbReference type="OMA" id="YRMGTIM"/>
<feature type="chain" id="PRO_5005732085" description="Metalloendopeptidase" evidence="2">
    <location>
        <begin position="22"/>
        <end position="269"/>
    </location>
</feature>
<dbReference type="GO" id="GO:0008270">
    <property type="term" value="F:zinc ion binding"/>
    <property type="evidence" value="ECO:0007669"/>
    <property type="project" value="UniProtKB-UniRule"/>
</dbReference>
<keyword evidence="1 2" id="KW-0378">Hydrolase</keyword>
<protein>
    <recommendedName>
        <fullName evidence="2">Metalloendopeptidase</fullName>
        <ecNumber evidence="2">3.4.24.-</ecNumber>
    </recommendedName>
</protein>
<evidence type="ECO:0000256" key="2">
    <source>
        <dbReference type="RuleBase" id="RU361183"/>
    </source>
</evidence>